<evidence type="ECO:0000259" key="4">
    <source>
        <dbReference type="Pfam" id="PF01926"/>
    </source>
</evidence>
<dbReference type="HOGENOM" id="CLU_011106_0_1_1"/>
<keyword evidence="1" id="KW-0547">Nucleotide-binding</keyword>
<feature type="region of interest" description="Disordered" evidence="3">
    <location>
        <begin position="337"/>
        <end position="356"/>
    </location>
</feature>
<dbReference type="VEuPathDB" id="FungiDB:F503_00797"/>
<dbReference type="GO" id="GO:0005739">
    <property type="term" value="C:mitochondrion"/>
    <property type="evidence" value="ECO:0007669"/>
    <property type="project" value="TreeGrafter"/>
</dbReference>
<keyword evidence="2" id="KW-0342">GTP-binding</keyword>
<dbReference type="STRING" id="1262450.S3C399"/>
<dbReference type="SUPFAM" id="SSF52540">
    <property type="entry name" value="P-loop containing nucleoside triphosphate hydrolases"/>
    <property type="match status" value="1"/>
</dbReference>
<evidence type="ECO:0000256" key="3">
    <source>
        <dbReference type="SAM" id="MobiDB-lite"/>
    </source>
</evidence>
<dbReference type="Proteomes" id="UP000016923">
    <property type="component" value="Unassembled WGS sequence"/>
</dbReference>
<gene>
    <name evidence="5" type="ORF">F503_00797</name>
</gene>
<feature type="compositionally biased region" description="Basic and acidic residues" evidence="3">
    <location>
        <begin position="186"/>
        <end position="196"/>
    </location>
</feature>
<proteinExistence type="predicted"/>
<dbReference type="EMBL" id="KE148149">
    <property type="protein sequence ID" value="EPE08014.1"/>
    <property type="molecule type" value="Genomic_DNA"/>
</dbReference>
<dbReference type="GO" id="GO:0032543">
    <property type="term" value="P:mitochondrial translation"/>
    <property type="evidence" value="ECO:0007669"/>
    <property type="project" value="TreeGrafter"/>
</dbReference>
<evidence type="ECO:0000313" key="6">
    <source>
        <dbReference type="Proteomes" id="UP000016923"/>
    </source>
</evidence>
<dbReference type="GO" id="GO:0005525">
    <property type="term" value="F:GTP binding"/>
    <property type="evidence" value="ECO:0007669"/>
    <property type="project" value="UniProtKB-KW"/>
</dbReference>
<dbReference type="Pfam" id="PF01926">
    <property type="entry name" value="MMR_HSR1"/>
    <property type="match status" value="1"/>
</dbReference>
<evidence type="ECO:0000256" key="1">
    <source>
        <dbReference type="ARBA" id="ARBA00022741"/>
    </source>
</evidence>
<dbReference type="Gene3D" id="3.40.50.300">
    <property type="entry name" value="P-loop containing nucleotide triphosphate hydrolases"/>
    <property type="match status" value="1"/>
</dbReference>
<feature type="region of interest" description="Disordered" evidence="3">
    <location>
        <begin position="53"/>
        <end position="108"/>
    </location>
</feature>
<reference evidence="5 6" key="1">
    <citation type="journal article" date="2013" name="BMC Genomics">
        <title>The genome and transcriptome of the pine saprophyte Ophiostoma piceae, and a comparison with the bark beetle-associated pine pathogen Grosmannia clavigera.</title>
        <authorList>
            <person name="Haridas S."/>
            <person name="Wang Y."/>
            <person name="Lim L."/>
            <person name="Massoumi Alamouti S."/>
            <person name="Jackman S."/>
            <person name="Docking R."/>
            <person name="Robertson G."/>
            <person name="Birol I."/>
            <person name="Bohlmann J."/>
            <person name="Breuil C."/>
        </authorList>
    </citation>
    <scope>NUCLEOTIDE SEQUENCE [LARGE SCALE GENOMIC DNA]</scope>
    <source>
        <strain evidence="5 6">UAMH 11346</strain>
    </source>
</reference>
<dbReference type="PANTHER" id="PTHR45782">
    <property type="entry name" value="MITOCHONDRIAL RIBOSOME-ASSOCIATED GTPASE 1"/>
    <property type="match status" value="1"/>
</dbReference>
<dbReference type="InterPro" id="IPR027417">
    <property type="entry name" value="P-loop_NTPase"/>
</dbReference>
<dbReference type="GO" id="GO:0003924">
    <property type="term" value="F:GTPase activity"/>
    <property type="evidence" value="ECO:0007669"/>
    <property type="project" value="TreeGrafter"/>
</dbReference>
<accession>S3C399</accession>
<evidence type="ECO:0000313" key="5">
    <source>
        <dbReference type="EMBL" id="EPE08014.1"/>
    </source>
</evidence>
<name>S3C399_OPHP1</name>
<dbReference type="InterPro" id="IPR023179">
    <property type="entry name" value="GTP-bd_ortho_bundle_sf"/>
</dbReference>
<sequence length="560" mass="60979">MASIRSPAGLCPAVWQAYTRAGSTAARSRSAYTLTAFAPRSFSACITRCIKDTDPASSSPEELHAETREGLPTSSVPPKPESTQPGLASQERARGPFQDFPNFQPRTVYEPPKGTLKSYFIGHHRTALVNMRVKLASVGLVIECRDLRVPLSSSNPLLEATLMRTRTAKKHKRGGVKDASSSGSKDSPEDGNKEGVDQDDDDGTTLPGLSGHLPPAAERNPLLSVGDTDNRRMRVIVYTKRDLMQREASKFAPTAADFERLAAMDEDSADAVIFLGNHSAGTQHWKKRSGSELRTLMKALRQAARAHGERSLTPLYALVVGMPNSGKSTLLNRLRAEGMTDASRRSKASRTGSEAGVTRKLGTPVRILEDTSKVVGGPLRYDQDEPYVGSSGGENAGLLVSDTPGVFMPYVPDPETMIKLALVGTVREGIVLPTALADYLLFQLNKRDPRLYMKPFNMHEPTEDTNVLLDQVARRIGKLGKSGVPDHDAAAQHLISAFRHGKLGNFCLDDLSPEAVDEALTSLQKGPPLSLNQAKKREKELRRQMMAERRGKMASALTEF</sequence>
<dbReference type="Gene3D" id="1.10.1580.10">
    <property type="match status" value="1"/>
</dbReference>
<dbReference type="OMA" id="HWRLGKL"/>
<protein>
    <submittedName>
        <fullName evidence="5">Mitochondrial gtpase 1</fullName>
    </submittedName>
</protein>
<organism evidence="5 6">
    <name type="scientific">Ophiostoma piceae (strain UAMH 11346)</name>
    <name type="common">Sap stain fungus</name>
    <dbReference type="NCBI Taxonomy" id="1262450"/>
    <lineage>
        <taxon>Eukaryota</taxon>
        <taxon>Fungi</taxon>
        <taxon>Dikarya</taxon>
        <taxon>Ascomycota</taxon>
        <taxon>Pezizomycotina</taxon>
        <taxon>Sordariomycetes</taxon>
        <taxon>Sordariomycetidae</taxon>
        <taxon>Ophiostomatales</taxon>
        <taxon>Ophiostomataceae</taxon>
        <taxon>Ophiostoma</taxon>
    </lineage>
</organism>
<feature type="region of interest" description="Disordered" evidence="3">
    <location>
        <begin position="165"/>
        <end position="225"/>
    </location>
</feature>
<feature type="domain" description="G" evidence="4">
    <location>
        <begin position="318"/>
        <end position="406"/>
    </location>
</feature>
<dbReference type="InterPro" id="IPR006073">
    <property type="entry name" value="GTP-bd"/>
</dbReference>
<keyword evidence="6" id="KW-1185">Reference proteome</keyword>
<dbReference type="AlphaFoldDB" id="S3C399"/>
<dbReference type="PANTHER" id="PTHR45782:SF4">
    <property type="entry name" value="MITOCHONDRIAL RIBOSOME-ASSOCIATED GTPASE 1"/>
    <property type="match status" value="1"/>
</dbReference>
<evidence type="ECO:0000256" key="2">
    <source>
        <dbReference type="ARBA" id="ARBA00023134"/>
    </source>
</evidence>
<dbReference type="eggNOG" id="KOG2485">
    <property type="taxonomic scope" value="Eukaryota"/>
</dbReference>
<dbReference type="OrthoDB" id="269151at2759"/>